<keyword evidence="13" id="KW-0131">Cell cycle</keyword>
<evidence type="ECO:0000256" key="5">
    <source>
        <dbReference type="ARBA" id="ARBA00022499"/>
    </source>
</evidence>
<keyword evidence="5" id="KW-1017">Isopeptide bond</keyword>
<evidence type="ECO:0000256" key="16">
    <source>
        <dbReference type="ARBA" id="ARBA00046705"/>
    </source>
</evidence>
<evidence type="ECO:0000256" key="9">
    <source>
        <dbReference type="ARBA" id="ARBA00022776"/>
    </source>
</evidence>
<keyword evidence="11" id="KW-0832">Ubl conjugation</keyword>
<gene>
    <name evidence="18" type="primary">MIS18A</name>
</gene>
<dbReference type="Ensembl" id="ENSPNAT00000054567.1">
    <property type="protein sequence ID" value="ENSPNAP00000049862.1"/>
    <property type="gene ID" value="ENSPNAG00000030826.1"/>
</dbReference>
<evidence type="ECO:0000256" key="14">
    <source>
        <dbReference type="ARBA" id="ARBA00023328"/>
    </source>
</evidence>
<dbReference type="GO" id="GO:0005634">
    <property type="term" value="C:nucleus"/>
    <property type="evidence" value="ECO:0007669"/>
    <property type="project" value="UniProtKB-SubCell"/>
</dbReference>
<evidence type="ECO:0000256" key="11">
    <source>
        <dbReference type="ARBA" id="ARBA00022843"/>
    </source>
</evidence>
<keyword evidence="7" id="KW-0132">Cell division</keyword>
<organism evidence="18 19">
    <name type="scientific">Pygocentrus nattereri</name>
    <name type="common">Red-bellied piranha</name>
    <dbReference type="NCBI Taxonomy" id="42514"/>
    <lineage>
        <taxon>Eukaryota</taxon>
        <taxon>Metazoa</taxon>
        <taxon>Chordata</taxon>
        <taxon>Craniata</taxon>
        <taxon>Vertebrata</taxon>
        <taxon>Euteleostomi</taxon>
        <taxon>Actinopterygii</taxon>
        <taxon>Neopterygii</taxon>
        <taxon>Teleostei</taxon>
        <taxon>Ostariophysi</taxon>
        <taxon>Characiformes</taxon>
        <taxon>Characoidei</taxon>
        <taxon>Pygocentrus</taxon>
    </lineage>
</organism>
<dbReference type="GeneTree" id="ENSGT00940000154267"/>
<dbReference type="GO" id="GO:0000785">
    <property type="term" value="C:chromatin"/>
    <property type="evidence" value="ECO:0007669"/>
    <property type="project" value="TreeGrafter"/>
</dbReference>
<dbReference type="GO" id="GO:0034080">
    <property type="term" value="P:CENP-A containing chromatin assembly"/>
    <property type="evidence" value="ECO:0007669"/>
    <property type="project" value="TreeGrafter"/>
</dbReference>
<name>A0AAR2JHS0_PYGNA</name>
<reference evidence="18" key="3">
    <citation type="submission" date="2025-09" db="UniProtKB">
        <authorList>
            <consortium name="Ensembl"/>
        </authorList>
    </citation>
    <scope>IDENTIFICATION</scope>
</reference>
<dbReference type="GO" id="GO:0051301">
    <property type="term" value="P:cell division"/>
    <property type="evidence" value="ECO:0007669"/>
    <property type="project" value="UniProtKB-KW"/>
</dbReference>
<keyword evidence="10" id="KW-0862">Zinc</keyword>
<dbReference type="InterPro" id="IPR004910">
    <property type="entry name" value="Yippee/Mis18/Cereblon"/>
</dbReference>
<keyword evidence="8" id="KW-0479">Metal-binding</keyword>
<keyword evidence="14" id="KW-0137">Centromere</keyword>
<dbReference type="PANTHER" id="PTHR16431:SF2">
    <property type="entry name" value="PROTEIN MIS18-ALPHA"/>
    <property type="match status" value="1"/>
</dbReference>
<dbReference type="GO" id="GO:0007059">
    <property type="term" value="P:chromosome segregation"/>
    <property type="evidence" value="ECO:0007669"/>
    <property type="project" value="TreeGrafter"/>
</dbReference>
<evidence type="ECO:0000256" key="15">
    <source>
        <dbReference type="ARBA" id="ARBA00039650"/>
    </source>
</evidence>
<reference evidence="18 19" key="1">
    <citation type="submission" date="2020-10" db="EMBL/GenBank/DDBJ databases">
        <title>Pygocentrus nattereri (red-bellied piranha) genome, fPygNat1, primary haplotype.</title>
        <authorList>
            <person name="Myers G."/>
            <person name="Meyer A."/>
            <person name="Karagic N."/>
            <person name="Pippel M."/>
            <person name="Winkler S."/>
            <person name="Tracey A."/>
            <person name="Wood J."/>
            <person name="Formenti G."/>
            <person name="Howe K."/>
            <person name="Fedrigo O."/>
            <person name="Jarvis E.D."/>
        </authorList>
    </citation>
    <scope>NUCLEOTIDE SEQUENCE [LARGE SCALE GENOMIC DNA]</scope>
</reference>
<evidence type="ECO:0000256" key="13">
    <source>
        <dbReference type="ARBA" id="ARBA00023306"/>
    </source>
</evidence>
<comment type="subcellular location">
    <subcellularLocation>
        <location evidence="3">Chromosome</location>
        <location evidence="3">Centromere</location>
    </subcellularLocation>
    <subcellularLocation>
        <location evidence="2">Nucleus</location>
    </subcellularLocation>
</comment>
<evidence type="ECO:0000256" key="8">
    <source>
        <dbReference type="ARBA" id="ARBA00022723"/>
    </source>
</evidence>
<evidence type="ECO:0000256" key="2">
    <source>
        <dbReference type="ARBA" id="ARBA00004123"/>
    </source>
</evidence>
<dbReference type="PANTHER" id="PTHR16431">
    <property type="entry name" value="NEUROGENIC PROTEIN MASTERMIND"/>
    <property type="match status" value="1"/>
</dbReference>
<proteinExistence type="predicted"/>
<evidence type="ECO:0000256" key="6">
    <source>
        <dbReference type="ARBA" id="ARBA00022553"/>
    </source>
</evidence>
<sequence>GRHCRLRARRGRCDASLTRRRRAVKIDAPAVFLCGQCRRPVGDSLSWAGSDEELSQIMLKRVNENVVVGKEPYVSCTQNEPGCLVVNLTCHGCGSTLGLMYTSTPKEFDFKRSLFCFCVENIESYVLGSADHQMAAVSSEERPVTLEFQDLIEQQMTKVNSLSGQRNAWPESDQ</sequence>
<dbReference type="PROSITE" id="PS51793">
    <property type="entry name" value="MIS18"/>
    <property type="match status" value="1"/>
</dbReference>
<keyword evidence="9" id="KW-0498">Mitosis</keyword>
<evidence type="ECO:0000256" key="10">
    <source>
        <dbReference type="ARBA" id="ARBA00022833"/>
    </source>
</evidence>
<protein>
    <recommendedName>
        <fullName evidence="15">Protein Mis18-alpha</fullName>
    </recommendedName>
</protein>
<feature type="domain" description="Mis18" evidence="17">
    <location>
        <begin position="29"/>
        <end position="127"/>
    </location>
</feature>
<reference evidence="18" key="2">
    <citation type="submission" date="2025-08" db="UniProtKB">
        <authorList>
            <consortium name="Ensembl"/>
        </authorList>
    </citation>
    <scope>IDENTIFICATION</scope>
</reference>
<evidence type="ECO:0000256" key="4">
    <source>
        <dbReference type="ARBA" id="ARBA00022454"/>
    </source>
</evidence>
<dbReference type="AlphaFoldDB" id="A0AAR2JHS0"/>
<evidence type="ECO:0000256" key="7">
    <source>
        <dbReference type="ARBA" id="ARBA00022618"/>
    </source>
</evidence>
<evidence type="ECO:0000259" key="17">
    <source>
        <dbReference type="PROSITE" id="PS51793"/>
    </source>
</evidence>
<evidence type="ECO:0000313" key="18">
    <source>
        <dbReference type="Ensembl" id="ENSPNAP00000049862.1"/>
    </source>
</evidence>
<dbReference type="GO" id="GO:0046872">
    <property type="term" value="F:metal ion binding"/>
    <property type="evidence" value="ECO:0007669"/>
    <property type="project" value="UniProtKB-KW"/>
</dbReference>
<keyword evidence="19" id="KW-1185">Reference proteome</keyword>
<dbReference type="GO" id="GO:0000775">
    <property type="term" value="C:chromosome, centromeric region"/>
    <property type="evidence" value="ECO:0007669"/>
    <property type="project" value="UniProtKB-SubCell"/>
</dbReference>
<dbReference type="Pfam" id="PF03226">
    <property type="entry name" value="Yippee-Mis18"/>
    <property type="match status" value="1"/>
</dbReference>
<dbReference type="Proteomes" id="UP001501920">
    <property type="component" value="Chromosome 18"/>
</dbReference>
<evidence type="ECO:0000256" key="12">
    <source>
        <dbReference type="ARBA" id="ARBA00023242"/>
    </source>
</evidence>
<comment type="subunit">
    <text evidence="16">Homodimer, and heterodimer with OIP5/MIS18B. Identified in a complex containing MIS18A, OIP5/MIS18B, MIS18BP1, RBBP7 and RBBP4.</text>
</comment>
<keyword evidence="6" id="KW-0597">Phosphoprotein</keyword>
<comment type="function">
    <text evidence="1">Required for recruitment of CENPA to centromeres and normal chromosome segregation during mitosis.</text>
</comment>
<evidence type="ECO:0000313" key="19">
    <source>
        <dbReference type="Proteomes" id="UP001501920"/>
    </source>
</evidence>
<accession>A0AAR2JHS0</accession>
<keyword evidence="4" id="KW-0158">Chromosome</keyword>
<dbReference type="InterPro" id="IPR034752">
    <property type="entry name" value="Mis18"/>
</dbReference>
<evidence type="ECO:0000256" key="1">
    <source>
        <dbReference type="ARBA" id="ARBA00003694"/>
    </source>
</evidence>
<keyword evidence="12" id="KW-0539">Nucleus</keyword>
<evidence type="ECO:0000256" key="3">
    <source>
        <dbReference type="ARBA" id="ARBA00004584"/>
    </source>
</evidence>